<feature type="domain" description="Carrier" evidence="10">
    <location>
        <begin position="1452"/>
        <end position="1527"/>
    </location>
</feature>
<evidence type="ECO:0000256" key="4">
    <source>
        <dbReference type="ARBA" id="ARBA00022679"/>
    </source>
</evidence>
<dbReference type="CDD" id="cd00833">
    <property type="entry name" value="PKS"/>
    <property type="match status" value="1"/>
</dbReference>
<keyword evidence="4" id="KW-0808">Transferase</keyword>
<dbReference type="Gene3D" id="3.40.47.10">
    <property type="match status" value="1"/>
</dbReference>
<dbReference type="PROSITE" id="PS00606">
    <property type="entry name" value="KS3_1"/>
    <property type="match status" value="1"/>
</dbReference>
<dbReference type="SMART" id="SM00825">
    <property type="entry name" value="PKS_KS"/>
    <property type="match status" value="1"/>
</dbReference>
<dbReference type="InterPro" id="IPR001031">
    <property type="entry name" value="Thioesterase"/>
</dbReference>
<dbReference type="EMBL" id="JNAD02000028">
    <property type="protein sequence ID" value="RKM89851.1"/>
    <property type="molecule type" value="Genomic_DNA"/>
</dbReference>
<dbReference type="InterPro" id="IPR009081">
    <property type="entry name" value="PP-bd_ACP"/>
</dbReference>
<dbReference type="Gene3D" id="1.10.1200.10">
    <property type="entry name" value="ACP-like"/>
    <property type="match status" value="1"/>
</dbReference>
<dbReference type="GO" id="GO:0004312">
    <property type="term" value="F:fatty acid synthase activity"/>
    <property type="evidence" value="ECO:0007669"/>
    <property type="project" value="TreeGrafter"/>
</dbReference>
<dbReference type="InterPro" id="IPR013968">
    <property type="entry name" value="PKS_KR"/>
</dbReference>
<evidence type="ECO:0000259" key="11">
    <source>
        <dbReference type="PROSITE" id="PS52004"/>
    </source>
</evidence>
<dbReference type="OrthoDB" id="9778690at2"/>
<dbReference type="InterPro" id="IPR057326">
    <property type="entry name" value="KR_dom"/>
</dbReference>
<dbReference type="InterPro" id="IPR016035">
    <property type="entry name" value="Acyl_Trfase/lysoPLipase"/>
</dbReference>
<evidence type="ECO:0000256" key="9">
    <source>
        <dbReference type="SAM" id="MobiDB-lite"/>
    </source>
</evidence>
<dbReference type="SUPFAM" id="SSF55048">
    <property type="entry name" value="Probable ACP-binding domain of malonyl-CoA ACP transacylase"/>
    <property type="match status" value="1"/>
</dbReference>
<dbReference type="SMR" id="A0A3R7HZ01"/>
<protein>
    <submittedName>
        <fullName evidence="12">Type I polyketide synthase</fullName>
    </submittedName>
</protein>
<gene>
    <name evidence="12" type="ORF">SFRA_032620</name>
</gene>
<feature type="coiled-coil region" evidence="8">
    <location>
        <begin position="2"/>
        <end position="32"/>
    </location>
</feature>
<keyword evidence="13" id="KW-1185">Reference proteome</keyword>
<evidence type="ECO:0000259" key="10">
    <source>
        <dbReference type="PROSITE" id="PS50075"/>
    </source>
</evidence>
<dbReference type="SUPFAM" id="SSF53474">
    <property type="entry name" value="alpha/beta-Hydrolases"/>
    <property type="match status" value="1"/>
</dbReference>
<evidence type="ECO:0000313" key="12">
    <source>
        <dbReference type="EMBL" id="RKM89851.1"/>
    </source>
</evidence>
<dbReference type="RefSeq" id="WP_050364679.1">
    <property type="nucleotide sequence ID" value="NZ_CP134822.1"/>
</dbReference>
<dbReference type="PROSITE" id="PS52004">
    <property type="entry name" value="KS3_2"/>
    <property type="match status" value="1"/>
</dbReference>
<dbReference type="InterPro" id="IPR018201">
    <property type="entry name" value="Ketoacyl_synth_AS"/>
</dbReference>
<dbReference type="GO" id="GO:0031177">
    <property type="term" value="F:phosphopantetheine binding"/>
    <property type="evidence" value="ECO:0007669"/>
    <property type="project" value="InterPro"/>
</dbReference>
<dbReference type="SUPFAM" id="SSF51735">
    <property type="entry name" value="NAD(P)-binding Rossmann-fold domains"/>
    <property type="match status" value="2"/>
</dbReference>
<dbReference type="SMART" id="SM00827">
    <property type="entry name" value="PKS_AT"/>
    <property type="match status" value="1"/>
</dbReference>
<dbReference type="InterPro" id="IPR020806">
    <property type="entry name" value="PKS_PP-bd"/>
</dbReference>
<dbReference type="InterPro" id="IPR001227">
    <property type="entry name" value="Ac_transferase_dom_sf"/>
</dbReference>
<dbReference type="GO" id="GO:0033068">
    <property type="term" value="P:macrolide biosynthetic process"/>
    <property type="evidence" value="ECO:0007669"/>
    <property type="project" value="UniProtKB-ARBA"/>
</dbReference>
<dbReference type="Pfam" id="PF02801">
    <property type="entry name" value="Ketoacyl-synt_C"/>
    <property type="match status" value="1"/>
</dbReference>
<keyword evidence="5" id="KW-0045">Antibiotic biosynthesis</keyword>
<feature type="domain" description="Ketosynthase family 3 (KS3)" evidence="11">
    <location>
        <begin position="37"/>
        <end position="463"/>
    </location>
</feature>
<dbReference type="InterPro" id="IPR014031">
    <property type="entry name" value="Ketoacyl_synth_C"/>
</dbReference>
<dbReference type="InterPro" id="IPR016039">
    <property type="entry name" value="Thiolase-like"/>
</dbReference>
<sequence>MAMSAERLTEALRTSLKEAERLRRQNRELRAARDAAREPIAVVGMACRYPGGVTGPEELWELVAGGRDAIGPFPVDRGWDVASVYDPDPESKGTTYCREGGFLEGAGDFDAAFFGISPREALVMDPQQRLLLEVSWEALERAGIDPSSLRGSRGGVYVGAAHGSYASDPRLVPEGSEGYLLTGSADAVMSGRISYALGLEGPSMTVETACSSSLVALHLAVRALRHGECGLALAGGVAVMADPAAFVEFSRQKGLAADGRCKAFSAAADGTGWAEGVGVLVLERLSDARRAGHTVLGLVTGTAVNQDGASNGLTAPNGPAQQRVIAEALADAGLSPEDVDAVEAHGTGTRLGDPIEAGALLAAYGRNRSGDHPLWLGSLKSNIGHAQAAAGVGGVIKMLQALRHGLLPRTLHADEPTPHADWSSGRVRLLTSEVPWQRTGRPRRTGVSAFGVGGTNAHVVLEEAPAPPAPEPAGEAPGGSRAAEGAEGPLAWVVSGRDEPALRSQARRLRDHLSRTPGARPRDIAFSLAATRAAFDHRAVLIGSDGAELAAALDALAEGRDGPAVVRGVRDRDGRMAFLFTGQGSQRAGMAHDLHAAHTFFASALDEVTDRLDPLLGRPLGALLDARPGSPEAALLDRTEYTQPALFAVEVALHRLLEHWGMRPDLLLGHSVGELAAAHVAGVLDLDDACALVAARGRLMQRLPPGGAMVSVRAGEDEVRALLAGREDAVCVAAVNGPRSVVISGAEEAVAEAAAQLAGRGRRTRRLRVAHAFHSPLMDGMLAGFREVAAGLRYREPELTVVSTVTGRPARPGELTGPDYWVAQVREPVRFADAVRTAHRLGARTFLETGPDGVLCGMAEECLEDDTVALLPAIHKPGTAPHGPAAPGALRAAAAAYGRGARVDWAGMHADGPEGPARRVELPVHAFRHRRYWLAPGRAADTDDWMYRIGWDRLPAVTGGARTAGRWLVIHPDSPRCRELSGHAERALRAAGASPVPLPVDAPAADRASFAALLRSATGPDTRGDTAAPVAGVLSLLSEEDRPHRQHAPVPAGVLATLSLMQAMEEEAVEARVWCVSRAAVAAADRERPVGAGAALWGLGRVAALEHPTRWGGLVDLPASPGAAHWAAAVERLAGPEDQIAVRASGSWGRRLTRLPRDGGGRTAAPAYRPRGTVLVTGGTGALGGHLARWLAAAGAEHLVLTSRRGPDAPGAAGLEAELLLLGAKVTFAACDTADRDGLARVLRAIPEDTPLTAVFHAAGVPQVTPLSRTSPEHFADVYAGKAAGAAHLDELTRELGAGLDAFVLYSSGAGVWGSAGQGAYAAANAALDALARRRAADGLPATSIAWGVWGGGGMGADEAGAEYLGRRGMRPMAPVSALRAMATAIASGEPCPTVTHTDWERFGEGFTAFRPSPLIAGLGTPGGGRAAETPEEGNATAAADLTALPPAELRTALRELVRARTAAALGLDDPAEVAEGERFPAMGFDSLATVRLRRGLASATGLDLPPDLLFDRDTPAALAAHLAELLATARDHGPGGPGTGAAPADAGSGLPALYREAVRTGRAAEMAELLAAASRFRPAFGTADRQPVALVPLADGAEDTGLPLLVGCAGTAVASGPVEFTAFAGALADLPAAAPMAALPQPGFLPGERVPATPEALFEAQAEALLRYAAGRPFVLLGHSAGANMAHALTRHLEANGGGPAGLVLMDIYTPADPGAMGVWRNDMFQWVWRRSDIPPDDHRLTAMGAYHRLLLDWSPTPVRAPVLHLRAAEPMGDWPPGDTGWQSHWDGAHTTAGIPGNHFTMMTEHASAAARLVHGWLAERTPSGQGGSPSRAAGREERP</sequence>
<evidence type="ECO:0000256" key="7">
    <source>
        <dbReference type="ARBA" id="ARBA00023315"/>
    </source>
</evidence>
<dbReference type="SUPFAM" id="SSF53901">
    <property type="entry name" value="Thiolase-like"/>
    <property type="match status" value="1"/>
</dbReference>
<dbReference type="SMART" id="SM00824">
    <property type="entry name" value="PKS_TE"/>
    <property type="match status" value="1"/>
</dbReference>
<comment type="cofactor">
    <cofactor evidence="1">
        <name>pantetheine 4'-phosphate</name>
        <dbReference type="ChEBI" id="CHEBI:47942"/>
    </cofactor>
</comment>
<dbReference type="Proteomes" id="UP000028058">
    <property type="component" value="Unassembled WGS sequence"/>
</dbReference>
<dbReference type="Pfam" id="PF08990">
    <property type="entry name" value="Docking"/>
    <property type="match status" value="1"/>
</dbReference>
<evidence type="ECO:0000256" key="8">
    <source>
        <dbReference type="SAM" id="Coils"/>
    </source>
</evidence>
<dbReference type="PANTHER" id="PTHR43775:SF51">
    <property type="entry name" value="INACTIVE PHENOLPHTHIOCEROL SYNTHESIS POLYKETIDE SYNTHASE TYPE I PKS1-RELATED"/>
    <property type="match status" value="1"/>
</dbReference>
<dbReference type="Pfam" id="PF00109">
    <property type="entry name" value="ketoacyl-synt"/>
    <property type="match status" value="1"/>
</dbReference>
<dbReference type="InterPro" id="IPR020841">
    <property type="entry name" value="PKS_Beta-ketoAc_synthase_dom"/>
</dbReference>
<dbReference type="InterPro" id="IPR016036">
    <property type="entry name" value="Malonyl_transacylase_ACP-bd"/>
</dbReference>
<feature type="region of interest" description="Disordered" evidence="9">
    <location>
        <begin position="1821"/>
        <end position="1841"/>
    </location>
</feature>
<dbReference type="InterPro" id="IPR029058">
    <property type="entry name" value="AB_hydrolase_fold"/>
</dbReference>
<dbReference type="InterPro" id="IPR014043">
    <property type="entry name" value="Acyl_transferase_dom"/>
</dbReference>
<organism evidence="12 13">
    <name type="scientific">Streptomyces xinghaiensis</name>
    <dbReference type="NCBI Taxonomy" id="1038928"/>
    <lineage>
        <taxon>Bacteria</taxon>
        <taxon>Bacillati</taxon>
        <taxon>Actinomycetota</taxon>
        <taxon>Actinomycetes</taxon>
        <taxon>Kitasatosporales</taxon>
        <taxon>Streptomycetaceae</taxon>
        <taxon>Streptomyces</taxon>
    </lineage>
</organism>
<proteinExistence type="predicted"/>
<accession>A0A3R7HZ01</accession>
<dbReference type="Pfam" id="PF08659">
    <property type="entry name" value="KR"/>
    <property type="match status" value="1"/>
</dbReference>
<evidence type="ECO:0000256" key="6">
    <source>
        <dbReference type="ARBA" id="ARBA00023268"/>
    </source>
</evidence>
<dbReference type="Pfam" id="PF00550">
    <property type="entry name" value="PP-binding"/>
    <property type="match status" value="1"/>
</dbReference>
<dbReference type="GO" id="GO:0004315">
    <property type="term" value="F:3-oxoacyl-[acyl-carrier-protein] synthase activity"/>
    <property type="evidence" value="ECO:0007669"/>
    <property type="project" value="InterPro"/>
</dbReference>
<evidence type="ECO:0000256" key="5">
    <source>
        <dbReference type="ARBA" id="ARBA00023194"/>
    </source>
</evidence>
<dbReference type="Gene3D" id="3.40.366.10">
    <property type="entry name" value="Malonyl-Coenzyme A Acyl Carrier Protein, domain 2"/>
    <property type="match status" value="1"/>
</dbReference>
<evidence type="ECO:0000256" key="1">
    <source>
        <dbReference type="ARBA" id="ARBA00001957"/>
    </source>
</evidence>
<dbReference type="GO" id="GO:0006633">
    <property type="term" value="P:fatty acid biosynthetic process"/>
    <property type="evidence" value="ECO:0007669"/>
    <property type="project" value="InterPro"/>
</dbReference>
<keyword evidence="6" id="KW-0511">Multifunctional enzyme</keyword>
<dbReference type="PROSITE" id="PS00012">
    <property type="entry name" value="PHOSPHOPANTETHEINE"/>
    <property type="match status" value="1"/>
</dbReference>
<dbReference type="CDD" id="cd08952">
    <property type="entry name" value="KR_1_SDR_x"/>
    <property type="match status" value="1"/>
</dbReference>
<dbReference type="SMART" id="SM00822">
    <property type="entry name" value="PKS_KR"/>
    <property type="match status" value="1"/>
</dbReference>
<dbReference type="FunFam" id="3.40.47.10:FF:000019">
    <property type="entry name" value="Polyketide synthase type I"/>
    <property type="match status" value="1"/>
</dbReference>
<dbReference type="Gene3D" id="3.30.70.3290">
    <property type="match status" value="1"/>
</dbReference>
<comment type="caution">
    <text evidence="12">The sequence shown here is derived from an EMBL/GenBank/DDBJ whole genome shotgun (WGS) entry which is preliminary data.</text>
</comment>
<dbReference type="PROSITE" id="PS50075">
    <property type="entry name" value="CARRIER"/>
    <property type="match status" value="1"/>
</dbReference>
<dbReference type="InterPro" id="IPR032821">
    <property type="entry name" value="PKS_assoc"/>
</dbReference>
<dbReference type="InterPro" id="IPR036291">
    <property type="entry name" value="NAD(P)-bd_dom_sf"/>
</dbReference>
<evidence type="ECO:0000313" key="13">
    <source>
        <dbReference type="Proteomes" id="UP000028058"/>
    </source>
</evidence>
<evidence type="ECO:0000256" key="2">
    <source>
        <dbReference type="ARBA" id="ARBA00022450"/>
    </source>
</evidence>
<feature type="compositionally biased region" description="Low complexity" evidence="9">
    <location>
        <begin position="472"/>
        <end position="485"/>
    </location>
</feature>
<dbReference type="Gene3D" id="3.40.50.720">
    <property type="entry name" value="NAD(P)-binding Rossmann-like Domain"/>
    <property type="match status" value="1"/>
</dbReference>
<dbReference type="InterPro" id="IPR014030">
    <property type="entry name" value="Ketoacyl_synth_N"/>
</dbReference>
<dbReference type="InterPro" id="IPR020802">
    <property type="entry name" value="TesA-like"/>
</dbReference>
<dbReference type="InterPro" id="IPR036736">
    <property type="entry name" value="ACP-like_sf"/>
</dbReference>
<dbReference type="InterPro" id="IPR015083">
    <property type="entry name" value="NorB/c/GfsB-D-like_docking"/>
</dbReference>
<dbReference type="Pfam" id="PF00698">
    <property type="entry name" value="Acyl_transf_1"/>
    <property type="match status" value="1"/>
</dbReference>
<dbReference type="InterPro" id="IPR050091">
    <property type="entry name" value="PKS_NRPS_Biosynth_Enz"/>
</dbReference>
<dbReference type="Gene3D" id="3.40.50.1820">
    <property type="entry name" value="alpha/beta hydrolase"/>
    <property type="match status" value="1"/>
</dbReference>
<feature type="region of interest" description="Disordered" evidence="9">
    <location>
        <begin position="464"/>
        <end position="485"/>
    </location>
</feature>
<dbReference type="FunFam" id="3.40.366.10:FF:000002">
    <property type="entry name" value="Probable polyketide synthase 2"/>
    <property type="match status" value="1"/>
</dbReference>
<keyword evidence="2" id="KW-0596">Phosphopantetheine</keyword>
<dbReference type="PANTHER" id="PTHR43775">
    <property type="entry name" value="FATTY ACID SYNTHASE"/>
    <property type="match status" value="1"/>
</dbReference>
<dbReference type="SUPFAM" id="SSF52151">
    <property type="entry name" value="FabD/lysophospholipase-like"/>
    <property type="match status" value="1"/>
</dbReference>
<dbReference type="Pfam" id="PF00975">
    <property type="entry name" value="Thioesterase"/>
    <property type="match status" value="1"/>
</dbReference>
<dbReference type="Pfam" id="PF16197">
    <property type="entry name" value="KAsynt_C_assoc"/>
    <property type="match status" value="1"/>
</dbReference>
<evidence type="ECO:0000256" key="3">
    <source>
        <dbReference type="ARBA" id="ARBA00022553"/>
    </source>
</evidence>
<keyword evidence="8" id="KW-0175">Coiled coil</keyword>
<keyword evidence="7" id="KW-0012">Acyltransferase</keyword>
<name>A0A3R7HZ01_9ACTN</name>
<reference evidence="12 13" key="1">
    <citation type="journal article" date="2014" name="Genome Announc.">
        <title>Draft Genome Sequence of Streptomyces fradiae ATCC 19609, a Strain Highly Sensitive to Antibiotics.</title>
        <authorList>
            <person name="Bekker O.B."/>
            <person name="Klimina K.M."/>
            <person name="Vatlin A.A."/>
            <person name="Zakharevich N.V."/>
            <person name="Kasianov A.S."/>
            <person name="Danilenko V.N."/>
        </authorList>
    </citation>
    <scope>NUCLEOTIDE SEQUENCE [LARGE SCALE GENOMIC DNA]</scope>
    <source>
        <strain evidence="12 13">ATCC 19609</strain>
    </source>
</reference>
<dbReference type="SMART" id="SM00823">
    <property type="entry name" value="PKS_PP"/>
    <property type="match status" value="1"/>
</dbReference>
<dbReference type="InterPro" id="IPR006162">
    <property type="entry name" value="Ppantetheine_attach_site"/>
</dbReference>
<keyword evidence="3" id="KW-0597">Phosphoprotein</keyword>